<accession>A0A8B6ELI1</accession>
<proteinExistence type="predicted"/>
<dbReference type="EMBL" id="UYJE01005314">
    <property type="protein sequence ID" value="VDI36252.1"/>
    <property type="molecule type" value="Genomic_DNA"/>
</dbReference>
<dbReference type="AlphaFoldDB" id="A0A8B6ELI1"/>
<evidence type="ECO:0000313" key="3">
    <source>
        <dbReference type="Proteomes" id="UP000596742"/>
    </source>
</evidence>
<feature type="compositionally biased region" description="Basic and acidic residues" evidence="1">
    <location>
        <begin position="197"/>
        <end position="233"/>
    </location>
</feature>
<evidence type="ECO:0000313" key="2">
    <source>
        <dbReference type="EMBL" id="VDI36252.1"/>
    </source>
</evidence>
<feature type="region of interest" description="Disordered" evidence="1">
    <location>
        <begin position="135"/>
        <end position="161"/>
    </location>
</feature>
<evidence type="ECO:0000256" key="1">
    <source>
        <dbReference type="SAM" id="MobiDB-lite"/>
    </source>
</evidence>
<organism evidence="2 3">
    <name type="scientific">Mytilus galloprovincialis</name>
    <name type="common">Mediterranean mussel</name>
    <dbReference type="NCBI Taxonomy" id="29158"/>
    <lineage>
        <taxon>Eukaryota</taxon>
        <taxon>Metazoa</taxon>
        <taxon>Spiralia</taxon>
        <taxon>Lophotrochozoa</taxon>
        <taxon>Mollusca</taxon>
        <taxon>Bivalvia</taxon>
        <taxon>Autobranchia</taxon>
        <taxon>Pteriomorphia</taxon>
        <taxon>Mytilida</taxon>
        <taxon>Mytiloidea</taxon>
        <taxon>Mytilidae</taxon>
        <taxon>Mytilinae</taxon>
        <taxon>Mytilus</taxon>
    </lineage>
</organism>
<dbReference type="OrthoDB" id="6151390at2759"/>
<feature type="region of interest" description="Disordered" evidence="1">
    <location>
        <begin position="197"/>
        <end position="272"/>
    </location>
</feature>
<dbReference type="Proteomes" id="UP000596742">
    <property type="component" value="Unassembled WGS sequence"/>
</dbReference>
<comment type="caution">
    <text evidence="2">The sequence shown here is derived from an EMBL/GenBank/DDBJ whole genome shotgun (WGS) entry which is preliminary data.</text>
</comment>
<protein>
    <submittedName>
        <fullName evidence="2">Uncharacterized protein</fullName>
    </submittedName>
</protein>
<feature type="compositionally biased region" description="Polar residues" evidence="1">
    <location>
        <begin position="263"/>
        <end position="272"/>
    </location>
</feature>
<feature type="compositionally biased region" description="Low complexity" evidence="1">
    <location>
        <begin position="239"/>
        <end position="249"/>
    </location>
</feature>
<gene>
    <name evidence="2" type="ORF">MGAL_10B012240</name>
</gene>
<name>A0A8B6ELI1_MYTGA</name>
<keyword evidence="3" id="KW-1185">Reference proteome</keyword>
<sequence>MYILTLQAQCCGVGTSNVMSMTGSSWFTSNRDSSYQQIPVQCCKSQTVVYPYASKTDTDCTNSTITGLYHTQGCDVAIQNQVEKYSIPFMVFTSIIIVAEICLIVQNARSLIPSRTISCLEQQLVGTHHTIEKSCSTTSKSDRKHSNENVRCTEQTSNTTTETSVIKIESLNMANISSEEKVLNSIALKPTVTLGNETDKNLENMPEHDKKIIGDNSKTTDVDSGYEKNDQEGIKMTSLEENSNVLSEEQISEKNKATEINDDTSTSLDVDN</sequence>
<reference evidence="2" key="1">
    <citation type="submission" date="2018-11" db="EMBL/GenBank/DDBJ databases">
        <authorList>
            <person name="Alioto T."/>
            <person name="Alioto T."/>
        </authorList>
    </citation>
    <scope>NUCLEOTIDE SEQUENCE</scope>
</reference>